<evidence type="ECO:0000256" key="1">
    <source>
        <dbReference type="SAM" id="MobiDB-lite"/>
    </source>
</evidence>
<feature type="region of interest" description="Disordered" evidence="1">
    <location>
        <begin position="354"/>
        <end position="392"/>
    </location>
</feature>
<dbReference type="RefSeq" id="XP_025511871.1">
    <property type="nucleotide sequence ID" value="XM_025661859.1"/>
</dbReference>
<dbReference type="AlphaFoldDB" id="A0A8G1QUM0"/>
<accession>A0A8G1QUM0</accession>
<name>A0A8G1QUM0_9EURO</name>
<dbReference type="GeneID" id="37165261"/>
<feature type="region of interest" description="Disordered" evidence="1">
    <location>
        <begin position="417"/>
        <end position="454"/>
    </location>
</feature>
<keyword evidence="3" id="KW-1185">Reference proteome</keyword>
<gene>
    <name evidence="2" type="ORF">BO85DRAFT_462610</name>
</gene>
<feature type="compositionally biased region" description="Basic and acidic residues" evidence="1">
    <location>
        <begin position="208"/>
        <end position="228"/>
    </location>
</feature>
<protein>
    <submittedName>
        <fullName evidence="2">Uncharacterized protein</fullName>
    </submittedName>
</protein>
<reference evidence="2 3" key="1">
    <citation type="submission" date="2018-02" db="EMBL/GenBank/DDBJ databases">
        <title>The genomes of Aspergillus section Nigri reveals drivers in fungal speciation.</title>
        <authorList>
            <consortium name="DOE Joint Genome Institute"/>
            <person name="Vesth T.C."/>
            <person name="Nybo J."/>
            <person name="Theobald S."/>
            <person name="Brandl J."/>
            <person name="Frisvad J.C."/>
            <person name="Nielsen K.F."/>
            <person name="Lyhne E.K."/>
            <person name="Kogle M.E."/>
            <person name="Kuo A."/>
            <person name="Riley R."/>
            <person name="Clum A."/>
            <person name="Nolan M."/>
            <person name="Lipzen A."/>
            <person name="Salamov A."/>
            <person name="Henrissat B."/>
            <person name="Wiebenga A."/>
            <person name="De vries R.P."/>
            <person name="Grigoriev I.V."/>
            <person name="Mortensen U.H."/>
            <person name="Andersen M.R."/>
            <person name="Baker S.E."/>
        </authorList>
    </citation>
    <scope>NUCLEOTIDE SEQUENCE [LARGE SCALE GENOMIC DNA]</scope>
    <source>
        <strain evidence="2 3">CBS 112811</strain>
    </source>
</reference>
<organism evidence="2 3">
    <name type="scientific">Aspergillus piperis CBS 112811</name>
    <dbReference type="NCBI Taxonomy" id="1448313"/>
    <lineage>
        <taxon>Eukaryota</taxon>
        <taxon>Fungi</taxon>
        <taxon>Dikarya</taxon>
        <taxon>Ascomycota</taxon>
        <taxon>Pezizomycotina</taxon>
        <taxon>Eurotiomycetes</taxon>
        <taxon>Eurotiomycetidae</taxon>
        <taxon>Eurotiales</taxon>
        <taxon>Aspergillaceae</taxon>
        <taxon>Aspergillus</taxon>
        <taxon>Aspergillus subgen. Circumdati</taxon>
    </lineage>
</organism>
<dbReference type="Proteomes" id="UP000249526">
    <property type="component" value="Unassembled WGS sequence"/>
</dbReference>
<feature type="region of interest" description="Disordered" evidence="1">
    <location>
        <begin position="200"/>
        <end position="241"/>
    </location>
</feature>
<evidence type="ECO:0000313" key="2">
    <source>
        <dbReference type="EMBL" id="RAH53949.1"/>
    </source>
</evidence>
<feature type="compositionally biased region" description="Basic and acidic residues" evidence="1">
    <location>
        <begin position="424"/>
        <end position="441"/>
    </location>
</feature>
<feature type="region of interest" description="Disordered" evidence="1">
    <location>
        <begin position="317"/>
        <end position="336"/>
    </location>
</feature>
<sequence>MVAAVVLDVVATEKDAAVLGTGARHDGAVAGDVAAEWGAVVAATAAAAVELVPVFALVAVDIGADMHDGTEAAVVEAGMATVEPAAAGTLTVVAGMFAGLAAAGPEYERVVGSAVLLAAEPAVAPVAEPAVELVAAPVVEPAAGPFAVLAVELAAEPVVAPVAEPAAGLAELSAGPVAGLVVEPAVLSAELVAGPAAELAGPAAADTSDGHVAGKETAEPEPDREKPDAGPADIGPADTGPAALDTAMLELAGKGIAAAYAGTATLVVSVDTRTEGRHAEAGRWSASATPQQRFASWDACAASVDAEDVAVAVGQKTAGEKQDPSHAHAGTWQPAHSSWDEYGNWPWGSYSAAGSARIDRDPSAGQRSRHCETADRMSPVAGNVRRTDYNGRPWGGRLQGPWRMGSFCGDLGTAPPIPPAIDPETGRHYWPYREHDGDEQQPRQSWTGTADGAAVGAADEHFAGAGVVDETNAHYSPSS</sequence>
<proteinExistence type="predicted"/>
<dbReference type="EMBL" id="KZ825074">
    <property type="protein sequence ID" value="RAH53949.1"/>
    <property type="molecule type" value="Genomic_DNA"/>
</dbReference>
<evidence type="ECO:0000313" key="3">
    <source>
        <dbReference type="Proteomes" id="UP000249526"/>
    </source>
</evidence>